<dbReference type="EMBL" id="BGPR01000983">
    <property type="protein sequence ID" value="GBM42028.1"/>
    <property type="molecule type" value="Genomic_DNA"/>
</dbReference>
<keyword evidence="2" id="KW-1185">Reference proteome</keyword>
<proteinExistence type="predicted"/>
<reference evidence="1 2" key="1">
    <citation type="journal article" date="2019" name="Sci. Rep.">
        <title>Orb-weaving spider Araneus ventricosus genome elucidates the spidroin gene catalogue.</title>
        <authorList>
            <person name="Kono N."/>
            <person name="Nakamura H."/>
            <person name="Ohtoshi R."/>
            <person name="Moran D.A.P."/>
            <person name="Shinohara A."/>
            <person name="Yoshida Y."/>
            <person name="Fujiwara M."/>
            <person name="Mori M."/>
            <person name="Tomita M."/>
            <person name="Arakawa K."/>
        </authorList>
    </citation>
    <scope>NUCLEOTIDE SEQUENCE [LARGE SCALE GENOMIC DNA]</scope>
</reference>
<evidence type="ECO:0000313" key="1">
    <source>
        <dbReference type="EMBL" id="GBM42028.1"/>
    </source>
</evidence>
<gene>
    <name evidence="1" type="ORF">AVEN_3260-2_1</name>
</gene>
<organism evidence="1 2">
    <name type="scientific">Araneus ventricosus</name>
    <name type="common">Orbweaver spider</name>
    <name type="synonym">Epeira ventricosa</name>
    <dbReference type="NCBI Taxonomy" id="182803"/>
    <lineage>
        <taxon>Eukaryota</taxon>
        <taxon>Metazoa</taxon>
        <taxon>Ecdysozoa</taxon>
        <taxon>Arthropoda</taxon>
        <taxon>Chelicerata</taxon>
        <taxon>Arachnida</taxon>
        <taxon>Araneae</taxon>
        <taxon>Araneomorphae</taxon>
        <taxon>Entelegynae</taxon>
        <taxon>Araneoidea</taxon>
        <taxon>Araneidae</taxon>
        <taxon>Araneus</taxon>
    </lineage>
</organism>
<evidence type="ECO:0000313" key="2">
    <source>
        <dbReference type="Proteomes" id="UP000499080"/>
    </source>
</evidence>
<accession>A0A4Y2FNF2</accession>
<name>A0A4Y2FNF2_ARAVE</name>
<comment type="caution">
    <text evidence="1">The sequence shown here is derived from an EMBL/GenBank/DDBJ whole genome shotgun (WGS) entry which is preliminary data.</text>
</comment>
<sequence>NRCFLIIPSLTQDYGLTMLLRQKHQSASDLRTFPNNLCPPPTASINSPLQIKALPVRCRINESVTRSGLIL</sequence>
<dbReference type="AlphaFoldDB" id="A0A4Y2FNF2"/>
<feature type="non-terminal residue" evidence="1">
    <location>
        <position position="1"/>
    </location>
</feature>
<dbReference type="Proteomes" id="UP000499080">
    <property type="component" value="Unassembled WGS sequence"/>
</dbReference>
<protein>
    <submittedName>
        <fullName evidence="1">Uncharacterized protein</fullName>
    </submittedName>
</protein>